<reference evidence="6 7" key="1">
    <citation type="submission" date="2019-07" db="EMBL/GenBank/DDBJ databases">
        <title>Whole genome shotgun sequence of Staphylococcus arlettae NBRC 109765.</title>
        <authorList>
            <person name="Hosoyama A."/>
            <person name="Uohara A."/>
            <person name="Ohji S."/>
            <person name="Ichikawa N."/>
        </authorList>
    </citation>
    <scope>NUCLEOTIDE SEQUENCE [LARGE SCALE GENOMIC DNA]</scope>
    <source>
        <strain evidence="6 7">NBRC 109765</strain>
    </source>
</reference>
<dbReference type="Proteomes" id="UP000321598">
    <property type="component" value="Unassembled WGS sequence"/>
</dbReference>
<dbReference type="NCBIfam" id="NF003339">
    <property type="entry name" value="PRK04351.1"/>
    <property type="match status" value="1"/>
</dbReference>
<comment type="caution">
    <text evidence="6">The sequence shown here is derived from an EMBL/GenBank/DDBJ whole genome shotgun (WGS) entry which is preliminary data.</text>
</comment>
<feature type="active site" evidence="4">
    <location>
        <position position="68"/>
    </location>
</feature>
<evidence type="ECO:0000256" key="3">
    <source>
        <dbReference type="ARBA" id="ARBA00022833"/>
    </source>
</evidence>
<evidence type="ECO:0000256" key="1">
    <source>
        <dbReference type="ARBA" id="ARBA00022490"/>
    </source>
</evidence>
<keyword evidence="3 4" id="KW-0862">Zinc</keyword>
<evidence type="ECO:0000256" key="4">
    <source>
        <dbReference type="HAMAP-Rule" id="MF_00745"/>
    </source>
</evidence>
<dbReference type="EMBL" id="BKAV01000032">
    <property type="protein sequence ID" value="GEQ01308.1"/>
    <property type="molecule type" value="Genomic_DNA"/>
</dbReference>
<protein>
    <recommendedName>
        <fullName evidence="4">Protein SprT-like</fullName>
    </recommendedName>
</protein>
<dbReference type="InterPro" id="IPR023524">
    <property type="entry name" value="Uncharacterised_SprT-like"/>
</dbReference>
<feature type="binding site" evidence="4">
    <location>
        <position position="71"/>
    </location>
    <ligand>
        <name>Zn(2+)</name>
        <dbReference type="ChEBI" id="CHEBI:29105"/>
    </ligand>
</feature>
<comment type="cofactor">
    <cofactor evidence="4">
        <name>Zn(2+)</name>
        <dbReference type="ChEBI" id="CHEBI:29105"/>
    </cofactor>
    <text evidence="4">Binds 1 zinc ion.</text>
</comment>
<dbReference type="Pfam" id="PF17283">
    <property type="entry name" value="Zn_ribbon_SprT"/>
    <property type="match status" value="1"/>
</dbReference>
<dbReference type="RefSeq" id="WP_002509023.1">
    <property type="nucleotide sequence ID" value="NZ_BKAV01000032.1"/>
</dbReference>
<dbReference type="InterPro" id="IPR006640">
    <property type="entry name" value="SprT-like_domain"/>
</dbReference>
<feature type="domain" description="SprT-like" evidence="5">
    <location>
        <begin position="4"/>
        <end position="147"/>
    </location>
</feature>
<gene>
    <name evidence="6" type="ORF">SAR03_23450</name>
</gene>
<comment type="similarity">
    <text evidence="4">Belongs to the SprT family.</text>
</comment>
<sequence length="150" mass="18066">MQNNELQSCVEKVSLENFNKPFKHRAYFNNRLRTTGGRYLLHSHNIEINHKQYTMYGMEALTNIIKHELCHYHLHLEGKGYKHKDYDFKKLSKQVNAPRYCEPLESYESRANYIYECTNCKTKFMRIRKVNTRKMVCSLCHQKLTLIEKK</sequence>
<evidence type="ECO:0000313" key="7">
    <source>
        <dbReference type="Proteomes" id="UP000321598"/>
    </source>
</evidence>
<dbReference type="InterPro" id="IPR035240">
    <property type="entry name" value="SprT_Zn_ribbon"/>
</dbReference>
<dbReference type="Pfam" id="PF10263">
    <property type="entry name" value="SprT-like"/>
    <property type="match status" value="1"/>
</dbReference>
<dbReference type="SMART" id="SM00731">
    <property type="entry name" value="SprT"/>
    <property type="match status" value="1"/>
</dbReference>
<evidence type="ECO:0000256" key="2">
    <source>
        <dbReference type="ARBA" id="ARBA00022723"/>
    </source>
</evidence>
<feature type="binding site" evidence="4">
    <location>
        <position position="67"/>
    </location>
    <ligand>
        <name>Zn(2+)</name>
        <dbReference type="ChEBI" id="CHEBI:29105"/>
    </ligand>
</feature>
<keyword evidence="7" id="KW-1185">Reference proteome</keyword>
<proteinExistence type="inferred from homology"/>
<keyword evidence="1 4" id="KW-0963">Cytoplasm</keyword>
<dbReference type="HAMAP" id="MF_00745">
    <property type="entry name" value="SprT_like"/>
    <property type="match status" value="1"/>
</dbReference>
<organism evidence="6 7">
    <name type="scientific">Staphylococcus arlettae</name>
    <dbReference type="NCBI Taxonomy" id="29378"/>
    <lineage>
        <taxon>Bacteria</taxon>
        <taxon>Bacillati</taxon>
        <taxon>Bacillota</taxon>
        <taxon>Bacilli</taxon>
        <taxon>Bacillales</taxon>
        <taxon>Staphylococcaceae</taxon>
        <taxon>Staphylococcus</taxon>
    </lineage>
</organism>
<accession>A0ABQ0XXB6</accession>
<name>A0ABQ0XXB6_9STAP</name>
<evidence type="ECO:0000313" key="6">
    <source>
        <dbReference type="EMBL" id="GEQ01308.1"/>
    </source>
</evidence>
<keyword evidence="2 4" id="KW-0479">Metal-binding</keyword>
<evidence type="ECO:0000259" key="5">
    <source>
        <dbReference type="SMART" id="SM00731"/>
    </source>
</evidence>
<comment type="subcellular location">
    <subcellularLocation>
        <location evidence="4">Cytoplasm</location>
    </subcellularLocation>
</comment>